<evidence type="ECO:0000313" key="3">
    <source>
        <dbReference type="EMBL" id="KPQ34678.1"/>
    </source>
</evidence>
<dbReference type="Pfam" id="PF08240">
    <property type="entry name" value="ADH_N"/>
    <property type="match status" value="1"/>
</dbReference>
<dbReference type="Gene3D" id="3.40.50.720">
    <property type="entry name" value="NAD(P)-binding Rossmann-like Domain"/>
    <property type="match status" value="1"/>
</dbReference>
<dbReference type="PANTHER" id="PTHR44054:SF1">
    <property type="entry name" value="SYNAPTIC VESICLE MEMBRANE PROTEIN VAT-1 HOMOLOG"/>
    <property type="match status" value="1"/>
</dbReference>
<dbReference type="InterPro" id="IPR011032">
    <property type="entry name" value="GroES-like_sf"/>
</dbReference>
<dbReference type="AlphaFoldDB" id="A0A0P8DEM3"/>
<evidence type="ECO:0000313" key="4">
    <source>
        <dbReference type="Proteomes" id="UP000050465"/>
    </source>
</evidence>
<keyword evidence="1" id="KW-0560">Oxidoreductase</keyword>
<dbReference type="SUPFAM" id="SSF50129">
    <property type="entry name" value="GroES-like"/>
    <property type="match status" value="1"/>
</dbReference>
<dbReference type="InterPro" id="IPR036291">
    <property type="entry name" value="NAD(P)-bd_dom_sf"/>
</dbReference>
<dbReference type="STRING" id="1666911.HLUCCA11_14285"/>
<dbReference type="InterPro" id="IPR013149">
    <property type="entry name" value="ADH-like_C"/>
</dbReference>
<gene>
    <name evidence="3" type="ORF">HLUCCA11_14285</name>
</gene>
<dbReference type="SMART" id="SM00829">
    <property type="entry name" value="PKS_ER"/>
    <property type="match status" value="1"/>
</dbReference>
<evidence type="ECO:0000259" key="2">
    <source>
        <dbReference type="SMART" id="SM00829"/>
    </source>
</evidence>
<comment type="caution">
    <text evidence="3">The sequence shown here is derived from an EMBL/GenBank/DDBJ whole genome shotgun (WGS) entry which is preliminary data.</text>
</comment>
<dbReference type="SUPFAM" id="SSF51735">
    <property type="entry name" value="NAD(P)-binding Rossmann-fold domains"/>
    <property type="match status" value="1"/>
</dbReference>
<dbReference type="PATRIC" id="fig|1666911.3.peg.110"/>
<organism evidence="3 4">
    <name type="scientific">Phormidesmis priestleyi Ana</name>
    <dbReference type="NCBI Taxonomy" id="1666911"/>
    <lineage>
        <taxon>Bacteria</taxon>
        <taxon>Bacillati</taxon>
        <taxon>Cyanobacteriota</taxon>
        <taxon>Cyanophyceae</taxon>
        <taxon>Leptolyngbyales</taxon>
        <taxon>Leptolyngbyaceae</taxon>
        <taxon>Phormidesmis</taxon>
    </lineage>
</organism>
<dbReference type="EMBL" id="LJZR01000018">
    <property type="protein sequence ID" value="KPQ34678.1"/>
    <property type="molecule type" value="Genomic_DNA"/>
</dbReference>
<dbReference type="Proteomes" id="UP000050465">
    <property type="component" value="Unassembled WGS sequence"/>
</dbReference>
<dbReference type="InterPro" id="IPR020843">
    <property type="entry name" value="ER"/>
</dbReference>
<name>A0A0P8DEM3_9CYAN</name>
<sequence>MQQVIVTAFGGVETLQVCSLKAAQPRPHEVVINLTSIGMNQADLMARKGEYRISSGEPPFTPGIEGGGVITAVGEAVSDRTVGQRVILSIQAPASIGAPEYKGTYRSQFVAPATETIPVPDGIDEALIGALWLPFLTAWGALVWQQNIQPGQIVMLPAASSSVAIAASQIVKQHGGITIGTTTSPTKVEALQRLNAAQYDHIVVTSNRSQPWWKTIRKIAKTQGQNNGIDIIFDPVAAGDFLHHEIRLLAQGGTLWVYGLLGSPGKVDVSPLIRKNATIRGWLLNHISGTSAEQEGYTHILENMAVGRYQMPIAAIFPLDQVQAAQTAMAQGKHIGKYILKP</sequence>
<dbReference type="GO" id="GO:0016491">
    <property type="term" value="F:oxidoreductase activity"/>
    <property type="evidence" value="ECO:0007669"/>
    <property type="project" value="UniProtKB-KW"/>
</dbReference>
<dbReference type="Pfam" id="PF00107">
    <property type="entry name" value="ADH_zinc_N"/>
    <property type="match status" value="1"/>
</dbReference>
<dbReference type="Gene3D" id="3.90.180.10">
    <property type="entry name" value="Medium-chain alcohol dehydrogenases, catalytic domain"/>
    <property type="match status" value="1"/>
</dbReference>
<dbReference type="InterPro" id="IPR013154">
    <property type="entry name" value="ADH-like_N"/>
</dbReference>
<feature type="domain" description="Enoyl reductase (ER)" evidence="2">
    <location>
        <begin position="10"/>
        <end position="340"/>
    </location>
</feature>
<dbReference type="PANTHER" id="PTHR44054">
    <property type="entry name" value="SYNAPTIC VESICLE MEMBRANE PROTEIN VAT-1 HOMOLOG-LIKE"/>
    <property type="match status" value="1"/>
</dbReference>
<protein>
    <submittedName>
        <fullName evidence="3">Zn-dependent oxidoreductase</fullName>
    </submittedName>
</protein>
<dbReference type="InterPro" id="IPR052100">
    <property type="entry name" value="SV-ATPase_mito-regulator"/>
</dbReference>
<reference evidence="3 4" key="1">
    <citation type="submission" date="2015-09" db="EMBL/GenBank/DDBJ databases">
        <title>Identification and resolution of microdiversity through metagenomic sequencing of parallel consortia.</title>
        <authorList>
            <person name="Nelson W.C."/>
            <person name="Romine M.F."/>
            <person name="Lindemann S.R."/>
        </authorList>
    </citation>
    <scope>NUCLEOTIDE SEQUENCE [LARGE SCALE GENOMIC DNA]</scope>
    <source>
        <strain evidence="3">Ana</strain>
    </source>
</reference>
<accession>A0A0P8DEM3</accession>
<proteinExistence type="predicted"/>
<evidence type="ECO:0000256" key="1">
    <source>
        <dbReference type="ARBA" id="ARBA00023002"/>
    </source>
</evidence>